<keyword evidence="3" id="KW-1185">Reference proteome</keyword>
<feature type="chain" id="PRO_5043037554" evidence="1">
    <location>
        <begin position="18"/>
        <end position="102"/>
    </location>
</feature>
<evidence type="ECO:0000256" key="1">
    <source>
        <dbReference type="SAM" id="SignalP"/>
    </source>
</evidence>
<evidence type="ECO:0000313" key="2">
    <source>
        <dbReference type="EMBL" id="KAK3901359.1"/>
    </source>
</evidence>
<sequence length="102" mass="10486">MKTIIAILVTMAGLAWGAPNPDSLLSTRQSCVYLCGCQTDGNGGVDPDTALCCASVGGVLENEDTLCGQMDLTKAQAYATCCGDSGGYVCFQDRGCPPVVIN</sequence>
<dbReference type="AlphaFoldDB" id="A0AAN6MIT8"/>
<reference evidence="2" key="1">
    <citation type="journal article" date="2023" name="Mol. Phylogenet. Evol.">
        <title>Genome-scale phylogeny and comparative genomics of the fungal order Sordariales.</title>
        <authorList>
            <person name="Hensen N."/>
            <person name="Bonometti L."/>
            <person name="Westerberg I."/>
            <person name="Brannstrom I.O."/>
            <person name="Guillou S."/>
            <person name="Cros-Aarteil S."/>
            <person name="Calhoun S."/>
            <person name="Haridas S."/>
            <person name="Kuo A."/>
            <person name="Mondo S."/>
            <person name="Pangilinan J."/>
            <person name="Riley R."/>
            <person name="LaButti K."/>
            <person name="Andreopoulos B."/>
            <person name="Lipzen A."/>
            <person name="Chen C."/>
            <person name="Yan M."/>
            <person name="Daum C."/>
            <person name="Ng V."/>
            <person name="Clum A."/>
            <person name="Steindorff A."/>
            <person name="Ohm R.A."/>
            <person name="Martin F."/>
            <person name="Silar P."/>
            <person name="Natvig D.O."/>
            <person name="Lalanne C."/>
            <person name="Gautier V."/>
            <person name="Ament-Velasquez S.L."/>
            <person name="Kruys A."/>
            <person name="Hutchinson M.I."/>
            <person name="Powell A.J."/>
            <person name="Barry K."/>
            <person name="Miller A.N."/>
            <person name="Grigoriev I.V."/>
            <person name="Debuchy R."/>
            <person name="Gladieux P."/>
            <person name="Hiltunen Thoren M."/>
            <person name="Johannesson H."/>
        </authorList>
    </citation>
    <scope>NUCLEOTIDE SEQUENCE</scope>
    <source>
        <strain evidence="2">CBS 103.79</strain>
    </source>
</reference>
<comment type="caution">
    <text evidence="2">The sequence shown here is derived from an EMBL/GenBank/DDBJ whole genome shotgun (WGS) entry which is preliminary data.</text>
</comment>
<name>A0AAN6MIT8_9PEZI</name>
<accession>A0AAN6MIT8</accession>
<reference evidence="2" key="2">
    <citation type="submission" date="2023-05" db="EMBL/GenBank/DDBJ databases">
        <authorList>
            <consortium name="Lawrence Berkeley National Laboratory"/>
            <person name="Steindorff A."/>
            <person name="Hensen N."/>
            <person name="Bonometti L."/>
            <person name="Westerberg I."/>
            <person name="Brannstrom I.O."/>
            <person name="Guillou S."/>
            <person name="Cros-Aarteil S."/>
            <person name="Calhoun S."/>
            <person name="Haridas S."/>
            <person name="Kuo A."/>
            <person name="Mondo S."/>
            <person name="Pangilinan J."/>
            <person name="Riley R."/>
            <person name="Labutti K."/>
            <person name="Andreopoulos B."/>
            <person name="Lipzen A."/>
            <person name="Chen C."/>
            <person name="Yanf M."/>
            <person name="Daum C."/>
            <person name="Ng V."/>
            <person name="Clum A."/>
            <person name="Ohm R."/>
            <person name="Martin F."/>
            <person name="Silar P."/>
            <person name="Natvig D."/>
            <person name="Lalanne C."/>
            <person name="Gautier V."/>
            <person name="Ament-Velasquez S.L."/>
            <person name="Kruys A."/>
            <person name="Hutchinson M.I."/>
            <person name="Powell A.J."/>
            <person name="Barry K."/>
            <person name="Miller A.N."/>
            <person name="Grigoriev I.V."/>
            <person name="Debuchy R."/>
            <person name="Gladieux P."/>
            <person name="Thoren M.H."/>
            <person name="Johannesson H."/>
        </authorList>
    </citation>
    <scope>NUCLEOTIDE SEQUENCE</scope>
    <source>
        <strain evidence="2">CBS 103.79</strain>
    </source>
</reference>
<dbReference type="EMBL" id="MU855586">
    <property type="protein sequence ID" value="KAK3901359.1"/>
    <property type="molecule type" value="Genomic_DNA"/>
</dbReference>
<protein>
    <submittedName>
        <fullName evidence="2">Uncharacterized protein</fullName>
    </submittedName>
</protein>
<gene>
    <name evidence="2" type="ORF">C8A05DRAFT_34963</name>
</gene>
<organism evidence="2 3">
    <name type="scientific">Staphylotrichum tortipilum</name>
    <dbReference type="NCBI Taxonomy" id="2831512"/>
    <lineage>
        <taxon>Eukaryota</taxon>
        <taxon>Fungi</taxon>
        <taxon>Dikarya</taxon>
        <taxon>Ascomycota</taxon>
        <taxon>Pezizomycotina</taxon>
        <taxon>Sordariomycetes</taxon>
        <taxon>Sordariomycetidae</taxon>
        <taxon>Sordariales</taxon>
        <taxon>Chaetomiaceae</taxon>
        <taxon>Staphylotrichum</taxon>
    </lineage>
</organism>
<dbReference type="Proteomes" id="UP001303889">
    <property type="component" value="Unassembled WGS sequence"/>
</dbReference>
<keyword evidence="1" id="KW-0732">Signal</keyword>
<proteinExistence type="predicted"/>
<feature type="signal peptide" evidence="1">
    <location>
        <begin position="1"/>
        <end position="17"/>
    </location>
</feature>
<evidence type="ECO:0000313" key="3">
    <source>
        <dbReference type="Proteomes" id="UP001303889"/>
    </source>
</evidence>